<keyword evidence="1" id="KW-0732">Signal</keyword>
<evidence type="ECO:0000313" key="3">
    <source>
        <dbReference type="Proteomes" id="UP000297861"/>
    </source>
</evidence>
<feature type="chain" id="PRO_5021205980" description="PKD domain-containing protein" evidence="1">
    <location>
        <begin position="23"/>
        <end position="458"/>
    </location>
</feature>
<name>A0A4Y8L2W5_9BACT</name>
<sequence length="458" mass="51100">MKNIYNYIKVTFMLVTIALSQAGCSPEDFKSPNEAGIPLASEYADAVKIEVDQETNTVTFAFERTDVIPFWTIHTASKEIYSSKTSFTQTFPKAGDYLVEVKILNANGQSDGSVTKTITIDRSLINGFGGFVYDSEFNIWKSATISTPTFWYAPGWNQIADPKYTFNEPSYSITLPQATTDQWQGQMILTTDFGSSAALEYDFSVILTSSKKHPGVTVKLVDSTDDNIYYFAERVELEANQPQCFWNKKGPMKGLDISKLKLVLDFGGNAEGTDITVENIVFKDHANDDGTVVPEPEEPDHTWVDVNSTDNLWHGISFTNTFHYAPGWNQLPNPVLVINGTEYSTSFPSATFLQWQNQVTFVTDNLALSASEYYDFRVTLNASQDIRAVTIKLAQNDDDDTFLFMKNFDLSAGTNVAAQVVNVQGKDISRAKLVFDFGGNPDNTDILIKDIILQKHID</sequence>
<protein>
    <recommendedName>
        <fullName evidence="4">PKD domain-containing protein</fullName>
    </recommendedName>
</protein>
<dbReference type="InterPro" id="IPR035986">
    <property type="entry name" value="PKD_dom_sf"/>
</dbReference>
<dbReference type="SUPFAM" id="SSF49785">
    <property type="entry name" value="Galactose-binding domain-like"/>
    <property type="match status" value="1"/>
</dbReference>
<dbReference type="AlphaFoldDB" id="A0A4Y8L2W5"/>
<dbReference type="STRING" id="1121485.GCA_000426485_01463"/>
<accession>A0A4Y8L2W5</accession>
<proteinExistence type="predicted"/>
<feature type="signal peptide" evidence="1">
    <location>
        <begin position="1"/>
        <end position="22"/>
    </location>
</feature>
<keyword evidence="3" id="KW-1185">Reference proteome</keyword>
<evidence type="ECO:0000313" key="2">
    <source>
        <dbReference type="EMBL" id="TFD95368.1"/>
    </source>
</evidence>
<gene>
    <name evidence="2" type="ORF">E2605_13195</name>
</gene>
<dbReference type="OrthoDB" id="5381604at2"/>
<dbReference type="EMBL" id="SOML01000008">
    <property type="protein sequence ID" value="TFD95368.1"/>
    <property type="molecule type" value="Genomic_DNA"/>
</dbReference>
<dbReference type="InterPro" id="IPR008979">
    <property type="entry name" value="Galactose-bd-like_sf"/>
</dbReference>
<dbReference type="SUPFAM" id="SSF49299">
    <property type="entry name" value="PKD domain"/>
    <property type="match status" value="1"/>
</dbReference>
<evidence type="ECO:0000256" key="1">
    <source>
        <dbReference type="SAM" id="SignalP"/>
    </source>
</evidence>
<organism evidence="2 3">
    <name type="scientific">Dysgonomonas capnocytophagoides</name>
    <dbReference type="NCBI Taxonomy" id="45254"/>
    <lineage>
        <taxon>Bacteria</taxon>
        <taxon>Pseudomonadati</taxon>
        <taxon>Bacteroidota</taxon>
        <taxon>Bacteroidia</taxon>
        <taxon>Bacteroidales</taxon>
        <taxon>Dysgonomonadaceae</taxon>
        <taxon>Dysgonomonas</taxon>
    </lineage>
</organism>
<dbReference type="RefSeq" id="WP_026628055.1">
    <property type="nucleotide sequence ID" value="NZ_JAWZLG010000100.1"/>
</dbReference>
<comment type="caution">
    <text evidence="2">The sequence shown here is derived from an EMBL/GenBank/DDBJ whole genome shotgun (WGS) entry which is preliminary data.</text>
</comment>
<reference evidence="2 3" key="1">
    <citation type="submission" date="2019-03" db="EMBL/GenBank/DDBJ databases">
        <title>San Antonio Military Medical Center submission to MRSN (WRAIR), pending publication.</title>
        <authorList>
            <person name="Blyth D.M."/>
            <person name="Mccarthy S.L."/>
            <person name="Schall S.E."/>
            <person name="Stam J.A."/>
            <person name="Ong A.C."/>
            <person name="Mcgann P.T."/>
        </authorList>
    </citation>
    <scope>NUCLEOTIDE SEQUENCE [LARGE SCALE GENOMIC DNA]</scope>
    <source>
        <strain evidence="2 3">MRSN571793</strain>
    </source>
</reference>
<evidence type="ECO:0008006" key="4">
    <source>
        <dbReference type="Google" id="ProtNLM"/>
    </source>
</evidence>
<dbReference type="Proteomes" id="UP000297861">
    <property type="component" value="Unassembled WGS sequence"/>
</dbReference>